<feature type="binding site" evidence="8">
    <location>
        <position position="37"/>
    </location>
    <ligand>
        <name>Zn(2+)</name>
        <dbReference type="ChEBI" id="CHEBI:29105"/>
    </ligand>
</feature>
<reference evidence="10" key="1">
    <citation type="journal article" date="2020" name="mSystems">
        <title>Genome- and Community-Level Interaction Insights into Carbon Utilization and Element Cycling Functions of Hydrothermarchaeota in Hydrothermal Sediment.</title>
        <authorList>
            <person name="Zhou Z."/>
            <person name="Liu Y."/>
            <person name="Xu W."/>
            <person name="Pan J."/>
            <person name="Luo Z.H."/>
            <person name="Li M."/>
        </authorList>
    </citation>
    <scope>NUCLEOTIDE SEQUENCE [LARGE SCALE GENOMIC DNA]</scope>
    <source>
        <strain evidence="10">SpSt-192</strain>
    </source>
</reference>
<protein>
    <recommendedName>
        <fullName evidence="7 8">Large ribosomal subunit protein bL31</fullName>
    </recommendedName>
</protein>
<feature type="binding site" evidence="8">
    <location>
        <position position="19"/>
    </location>
    <ligand>
        <name>Zn(2+)</name>
        <dbReference type="ChEBI" id="CHEBI:29105"/>
    </ligand>
</feature>
<gene>
    <name evidence="8" type="primary">rpmE</name>
    <name evidence="10" type="ORF">ENP13_04535</name>
</gene>
<comment type="subunit">
    <text evidence="2 8">Part of the 50S ribosomal subunit.</text>
</comment>
<comment type="cofactor">
    <cofactor evidence="8">
        <name>Zn(2+)</name>
        <dbReference type="ChEBI" id="CHEBI:29105"/>
    </cofactor>
    <text evidence="8">Binds 1 zinc ion per subunit.</text>
</comment>
<dbReference type="InterPro" id="IPR002150">
    <property type="entry name" value="Ribosomal_bL31"/>
</dbReference>
<dbReference type="GO" id="GO:1990904">
    <property type="term" value="C:ribonucleoprotein complex"/>
    <property type="evidence" value="ECO:0007669"/>
    <property type="project" value="UniProtKB-KW"/>
</dbReference>
<keyword evidence="8" id="KW-0479">Metal-binding</keyword>
<dbReference type="GO" id="GO:0006412">
    <property type="term" value="P:translation"/>
    <property type="evidence" value="ECO:0007669"/>
    <property type="project" value="UniProtKB-UniRule"/>
</dbReference>
<evidence type="ECO:0000256" key="6">
    <source>
        <dbReference type="ARBA" id="ARBA00023274"/>
    </source>
</evidence>
<dbReference type="EMBL" id="DSID01000354">
    <property type="protein sequence ID" value="HEX70494.1"/>
    <property type="molecule type" value="Genomic_DNA"/>
</dbReference>
<dbReference type="PANTHER" id="PTHR33280">
    <property type="entry name" value="50S RIBOSOMAL PROTEIN L31, CHLOROPLASTIC"/>
    <property type="match status" value="1"/>
</dbReference>
<dbReference type="InterPro" id="IPR027491">
    <property type="entry name" value="Ribosomal_bL31_A"/>
</dbReference>
<dbReference type="GO" id="GO:0003735">
    <property type="term" value="F:structural constituent of ribosome"/>
    <property type="evidence" value="ECO:0007669"/>
    <property type="project" value="InterPro"/>
</dbReference>
<dbReference type="Gene3D" id="4.10.830.30">
    <property type="entry name" value="Ribosomal protein L31"/>
    <property type="match status" value="1"/>
</dbReference>
<evidence type="ECO:0000256" key="4">
    <source>
        <dbReference type="ARBA" id="ARBA00022884"/>
    </source>
</evidence>
<evidence type="ECO:0000256" key="8">
    <source>
        <dbReference type="HAMAP-Rule" id="MF_00501"/>
    </source>
</evidence>
<keyword evidence="6 8" id="KW-0687">Ribonucleoprotein</keyword>
<organism evidence="10">
    <name type="scientific">Thermorudis sp</name>
    <dbReference type="NCBI Taxonomy" id="1969470"/>
    <lineage>
        <taxon>Bacteria</taxon>
        <taxon>Pseudomonadati</taxon>
        <taxon>Thermomicrobiota</taxon>
        <taxon>Thermomicrobia</taxon>
        <taxon>Thermomicrobia incertae sedis</taxon>
        <taxon>Thermorudis</taxon>
    </lineage>
</organism>
<evidence type="ECO:0000256" key="3">
    <source>
        <dbReference type="ARBA" id="ARBA00022730"/>
    </source>
</evidence>
<dbReference type="GO" id="GO:0005840">
    <property type="term" value="C:ribosome"/>
    <property type="evidence" value="ECO:0007669"/>
    <property type="project" value="UniProtKB-KW"/>
</dbReference>
<sequence>MKKGIHPQYYPQATVICSCGNTWTTGSTKPMLRVDLCPRCHPFFTGEQRIVDTAGQVERFMRRLERAQEAPRKKKAERRRRRLEQRAQLVEQESQLLVSETERGATDEESNEEQS</sequence>
<evidence type="ECO:0000256" key="1">
    <source>
        <dbReference type="ARBA" id="ARBA00009296"/>
    </source>
</evidence>
<dbReference type="PRINTS" id="PR01249">
    <property type="entry name" value="RIBOSOMALL31"/>
</dbReference>
<feature type="compositionally biased region" description="Basic residues" evidence="9">
    <location>
        <begin position="72"/>
        <end position="83"/>
    </location>
</feature>
<dbReference type="GO" id="GO:0019843">
    <property type="term" value="F:rRNA binding"/>
    <property type="evidence" value="ECO:0007669"/>
    <property type="project" value="UniProtKB-KW"/>
</dbReference>
<dbReference type="Pfam" id="PF01197">
    <property type="entry name" value="Ribosomal_L31"/>
    <property type="match status" value="1"/>
</dbReference>
<dbReference type="SUPFAM" id="SSF143800">
    <property type="entry name" value="L28p-like"/>
    <property type="match status" value="1"/>
</dbReference>
<feature type="binding site" evidence="8">
    <location>
        <position position="40"/>
    </location>
    <ligand>
        <name>Zn(2+)</name>
        <dbReference type="ChEBI" id="CHEBI:29105"/>
    </ligand>
</feature>
<feature type="binding site" evidence="8">
    <location>
        <position position="17"/>
    </location>
    <ligand>
        <name>Zn(2+)</name>
        <dbReference type="ChEBI" id="CHEBI:29105"/>
    </ligand>
</feature>
<accession>A0A7C3ARB5</accession>
<dbReference type="NCBIfam" id="NF000612">
    <property type="entry name" value="PRK00019.1"/>
    <property type="match status" value="1"/>
</dbReference>
<evidence type="ECO:0000256" key="2">
    <source>
        <dbReference type="ARBA" id="ARBA00011838"/>
    </source>
</evidence>
<dbReference type="NCBIfam" id="NF001809">
    <property type="entry name" value="PRK00528.1"/>
    <property type="match status" value="1"/>
</dbReference>
<comment type="similarity">
    <text evidence="1 8">Belongs to the bacterial ribosomal protein bL31 family. Type A subfamily.</text>
</comment>
<evidence type="ECO:0000256" key="7">
    <source>
        <dbReference type="ARBA" id="ARBA00035687"/>
    </source>
</evidence>
<proteinExistence type="inferred from homology"/>
<dbReference type="PANTHER" id="PTHR33280:SF1">
    <property type="entry name" value="LARGE RIBOSOMAL SUBUNIT PROTEIN BL31C"/>
    <property type="match status" value="1"/>
</dbReference>
<name>A0A7C3ARB5_9BACT</name>
<evidence type="ECO:0000313" key="10">
    <source>
        <dbReference type="EMBL" id="HEX70494.1"/>
    </source>
</evidence>
<dbReference type="AlphaFoldDB" id="A0A7C3ARB5"/>
<dbReference type="PROSITE" id="PS51257">
    <property type="entry name" value="PROKAR_LIPOPROTEIN"/>
    <property type="match status" value="1"/>
</dbReference>
<dbReference type="NCBIfam" id="TIGR00105">
    <property type="entry name" value="L31"/>
    <property type="match status" value="1"/>
</dbReference>
<dbReference type="InterPro" id="IPR042105">
    <property type="entry name" value="Ribosomal_bL31_sf"/>
</dbReference>
<evidence type="ECO:0000256" key="9">
    <source>
        <dbReference type="SAM" id="MobiDB-lite"/>
    </source>
</evidence>
<keyword evidence="8" id="KW-0862">Zinc</keyword>
<keyword evidence="5 8" id="KW-0689">Ribosomal protein</keyword>
<feature type="region of interest" description="Disordered" evidence="9">
    <location>
        <begin position="65"/>
        <end position="115"/>
    </location>
</feature>
<dbReference type="HAMAP" id="MF_00501">
    <property type="entry name" value="Ribosomal_bL31_1"/>
    <property type="match status" value="1"/>
</dbReference>
<comment type="caution">
    <text evidence="10">The sequence shown here is derived from an EMBL/GenBank/DDBJ whole genome shotgun (WGS) entry which is preliminary data.</text>
</comment>
<keyword evidence="3 8" id="KW-0699">rRNA-binding</keyword>
<dbReference type="InterPro" id="IPR034704">
    <property type="entry name" value="Ribosomal_bL28/bL31-like_sf"/>
</dbReference>
<comment type="function">
    <text evidence="8">Binds the 23S rRNA.</text>
</comment>
<evidence type="ECO:0000256" key="5">
    <source>
        <dbReference type="ARBA" id="ARBA00022980"/>
    </source>
</evidence>
<dbReference type="GO" id="GO:0046872">
    <property type="term" value="F:metal ion binding"/>
    <property type="evidence" value="ECO:0007669"/>
    <property type="project" value="UniProtKB-KW"/>
</dbReference>
<keyword evidence="4 8" id="KW-0694">RNA-binding</keyword>